<dbReference type="RefSeq" id="WP_289162152.1">
    <property type="nucleotide sequence ID" value="NZ_CP141221.1"/>
</dbReference>
<organism evidence="4 5">
    <name type="scientific">Roseiconus lacunae</name>
    <dbReference type="NCBI Taxonomy" id="2605694"/>
    <lineage>
        <taxon>Bacteria</taxon>
        <taxon>Pseudomonadati</taxon>
        <taxon>Planctomycetota</taxon>
        <taxon>Planctomycetia</taxon>
        <taxon>Pirellulales</taxon>
        <taxon>Pirellulaceae</taxon>
        <taxon>Roseiconus</taxon>
    </lineage>
</organism>
<dbReference type="PANTHER" id="PTHR44591">
    <property type="entry name" value="STRESS RESPONSE REGULATOR PROTEIN 1"/>
    <property type="match status" value="1"/>
</dbReference>
<dbReference type="SMART" id="SM00448">
    <property type="entry name" value="REC"/>
    <property type="match status" value="1"/>
</dbReference>
<evidence type="ECO:0000259" key="3">
    <source>
        <dbReference type="PROSITE" id="PS50110"/>
    </source>
</evidence>
<dbReference type="SUPFAM" id="SSF52172">
    <property type="entry name" value="CheY-like"/>
    <property type="match status" value="1"/>
</dbReference>
<dbReference type="CDD" id="cd17569">
    <property type="entry name" value="REC_HupR-like"/>
    <property type="match status" value="1"/>
</dbReference>
<dbReference type="Proteomes" id="UP001239462">
    <property type="component" value="Unassembled WGS sequence"/>
</dbReference>
<dbReference type="PROSITE" id="PS50110">
    <property type="entry name" value="RESPONSE_REGULATORY"/>
    <property type="match status" value="1"/>
</dbReference>
<dbReference type="InterPro" id="IPR050595">
    <property type="entry name" value="Bact_response_regulator"/>
</dbReference>
<dbReference type="Gene3D" id="1.10.3210.10">
    <property type="entry name" value="Hypothetical protein af1432"/>
    <property type="match status" value="1"/>
</dbReference>
<feature type="modified residue" description="4-aspartylphosphate" evidence="2">
    <location>
        <position position="54"/>
    </location>
</feature>
<dbReference type="PANTHER" id="PTHR44591:SF19">
    <property type="entry name" value="TWO-COMPONENT RESPONSE REGULATOR-RELATED"/>
    <property type="match status" value="1"/>
</dbReference>
<evidence type="ECO:0000313" key="4">
    <source>
        <dbReference type="EMBL" id="MDM4014383.1"/>
    </source>
</evidence>
<reference evidence="4 5" key="1">
    <citation type="submission" date="2023-06" db="EMBL/GenBank/DDBJ databases">
        <title>Roseiconus lacunae JC819 isolated from Gulf of Mannar region, Tamil Nadu.</title>
        <authorList>
            <person name="Pk S."/>
            <person name="Ch S."/>
            <person name="Ch V.R."/>
        </authorList>
    </citation>
    <scope>NUCLEOTIDE SEQUENCE [LARGE SCALE GENOMIC DNA]</scope>
    <source>
        <strain evidence="4 5">JC819</strain>
    </source>
</reference>
<keyword evidence="5" id="KW-1185">Reference proteome</keyword>
<gene>
    <name evidence="4" type="ORF">QTN89_02995</name>
</gene>
<sequence>MTSNQILFVDDDERILKGIQRQQGEDFEITTALGPVEALEIFQDDGPFAVVVSDMRMPEMNGVELLKRIRKQSPDTVRMIITGFAELDTTIQAINDGHIFRFLAKPCGEQEMATSLSAALRQYELIQSERELVEGTLRGSVDVLADILSLINPLAFGQSNRLRTTVEGVLKRVSIDNAWQLEIAAVLASLGCVTLPTDLLKKKFSGLPFNQEEESQFRHHPELASRLLRSIPRLDEVSEIIASQMVDDRSREALSPELERKSQILRMALEFDFTELLSPSSLHALDEMRKTATKYDQDLFDALADYVKRERHTAIKEVPINSLREGHVLAEDLCGKSGTLLMSKGQRLTESALRMIENHRRNGALGPKIKVASTSMADAPAAVAVG</sequence>
<dbReference type="Gene3D" id="3.40.50.2300">
    <property type="match status" value="1"/>
</dbReference>
<name>A0ABT7PD08_9BACT</name>
<feature type="domain" description="Response regulatory" evidence="3">
    <location>
        <begin position="5"/>
        <end position="120"/>
    </location>
</feature>
<dbReference type="InterPro" id="IPR001789">
    <property type="entry name" value="Sig_transdc_resp-reg_receiver"/>
</dbReference>
<evidence type="ECO:0000313" key="5">
    <source>
        <dbReference type="Proteomes" id="UP001239462"/>
    </source>
</evidence>
<keyword evidence="1 2" id="KW-0597">Phosphoprotein</keyword>
<dbReference type="EMBL" id="JASZZN010000002">
    <property type="protein sequence ID" value="MDM4014383.1"/>
    <property type="molecule type" value="Genomic_DNA"/>
</dbReference>
<dbReference type="Pfam" id="PF13487">
    <property type="entry name" value="HD_5"/>
    <property type="match status" value="1"/>
</dbReference>
<accession>A0ABT7PD08</accession>
<dbReference type="InterPro" id="IPR011006">
    <property type="entry name" value="CheY-like_superfamily"/>
</dbReference>
<comment type="caution">
    <text evidence="4">The sequence shown here is derived from an EMBL/GenBank/DDBJ whole genome shotgun (WGS) entry which is preliminary data.</text>
</comment>
<evidence type="ECO:0000256" key="1">
    <source>
        <dbReference type="ARBA" id="ARBA00022553"/>
    </source>
</evidence>
<proteinExistence type="predicted"/>
<protein>
    <submittedName>
        <fullName evidence="4">Response regulator</fullName>
    </submittedName>
</protein>
<dbReference type="Pfam" id="PF00072">
    <property type="entry name" value="Response_reg"/>
    <property type="match status" value="1"/>
</dbReference>
<evidence type="ECO:0000256" key="2">
    <source>
        <dbReference type="PROSITE-ProRule" id="PRU00169"/>
    </source>
</evidence>